<feature type="non-terminal residue" evidence="2">
    <location>
        <position position="69"/>
    </location>
</feature>
<evidence type="ECO:0000313" key="3">
    <source>
        <dbReference type="Proteomes" id="UP000321055"/>
    </source>
</evidence>
<gene>
    <name evidence="2" type="ORF">E6Q60_02180</name>
</gene>
<evidence type="ECO:0000313" key="2">
    <source>
        <dbReference type="EMBL" id="TXI30142.1"/>
    </source>
</evidence>
<organism evidence="2 3">
    <name type="scientific">Nitrosomonas oligotropha</name>
    <dbReference type="NCBI Taxonomy" id="42354"/>
    <lineage>
        <taxon>Bacteria</taxon>
        <taxon>Pseudomonadati</taxon>
        <taxon>Pseudomonadota</taxon>
        <taxon>Betaproteobacteria</taxon>
        <taxon>Nitrosomonadales</taxon>
        <taxon>Nitrosomonadaceae</taxon>
        <taxon>Nitrosomonas</taxon>
    </lineage>
</organism>
<dbReference type="Proteomes" id="UP000321055">
    <property type="component" value="Unassembled WGS sequence"/>
</dbReference>
<dbReference type="AlphaFoldDB" id="A0A5C7W050"/>
<keyword evidence="1" id="KW-0812">Transmembrane</keyword>
<dbReference type="InterPro" id="IPR006980">
    <property type="entry name" value="NH3_CH4_mOase_C"/>
</dbReference>
<protein>
    <submittedName>
        <fullName evidence="2">Methane monooxygenase/ammonia monooxygenase subunit C</fullName>
    </submittedName>
</protein>
<sequence>MATTYGTSSSASSADYDMSLWYDSKYYKLGMLTMLLVAIFWIWYQRTFAYSHGMDSMEPEFDKVWMGLW</sequence>
<keyword evidence="1" id="KW-1133">Transmembrane helix</keyword>
<proteinExistence type="predicted"/>
<evidence type="ECO:0000256" key="1">
    <source>
        <dbReference type="SAM" id="Phobius"/>
    </source>
</evidence>
<dbReference type="Pfam" id="PF04896">
    <property type="entry name" value="AmoC"/>
    <property type="match status" value="1"/>
</dbReference>
<dbReference type="GO" id="GO:0004497">
    <property type="term" value="F:monooxygenase activity"/>
    <property type="evidence" value="ECO:0007669"/>
    <property type="project" value="UniProtKB-KW"/>
</dbReference>
<feature type="transmembrane region" description="Helical" evidence="1">
    <location>
        <begin position="26"/>
        <end position="44"/>
    </location>
</feature>
<accession>A0A5C7W050</accession>
<reference evidence="2 3" key="1">
    <citation type="submission" date="2018-09" db="EMBL/GenBank/DDBJ databases">
        <title>Metagenome Assembled Genomes from an Advanced Water Purification Facility.</title>
        <authorList>
            <person name="Stamps B.W."/>
            <person name="Spear J.R."/>
        </authorList>
    </citation>
    <scope>NUCLEOTIDE SEQUENCE [LARGE SCALE GENOMIC DNA]</scope>
    <source>
        <strain evidence="2">Bin_54_1</strain>
    </source>
</reference>
<dbReference type="EMBL" id="SSFX01000021">
    <property type="protein sequence ID" value="TXI30142.1"/>
    <property type="molecule type" value="Genomic_DNA"/>
</dbReference>
<dbReference type="Gene3D" id="1.20.1050.50">
    <property type="entry name" value="Particulate methane monooxygenase subunit c2. Chain: C"/>
    <property type="match status" value="1"/>
</dbReference>
<keyword evidence="1" id="KW-0472">Membrane</keyword>
<comment type="caution">
    <text evidence="2">The sequence shown here is derived from an EMBL/GenBank/DDBJ whole genome shotgun (WGS) entry which is preliminary data.</text>
</comment>
<keyword evidence="2" id="KW-0503">Monooxygenase</keyword>
<keyword evidence="2" id="KW-0560">Oxidoreductase</keyword>
<name>A0A5C7W050_9PROT</name>
<dbReference type="InterPro" id="IPR023349">
    <property type="entry name" value="NH3_CH4_mOase_C_sf"/>
</dbReference>